<evidence type="ECO:0000256" key="3">
    <source>
        <dbReference type="ARBA" id="ARBA00023242"/>
    </source>
</evidence>
<evidence type="ECO:0000313" key="8">
    <source>
        <dbReference type="WBParaSite" id="PgR001X_g049_t02"/>
    </source>
</evidence>
<evidence type="ECO:0000256" key="5">
    <source>
        <dbReference type="SAM" id="MobiDB-lite"/>
    </source>
</evidence>
<dbReference type="InterPro" id="IPR000504">
    <property type="entry name" value="RRM_dom"/>
</dbReference>
<keyword evidence="3" id="KW-0539">Nucleus</keyword>
<dbReference type="Proteomes" id="UP000887569">
    <property type="component" value="Unplaced"/>
</dbReference>
<evidence type="ECO:0000259" key="6">
    <source>
        <dbReference type="PROSITE" id="PS50102"/>
    </source>
</evidence>
<evidence type="ECO:0000313" key="7">
    <source>
        <dbReference type="Proteomes" id="UP000887569"/>
    </source>
</evidence>
<feature type="domain" description="RRM" evidence="6">
    <location>
        <begin position="173"/>
        <end position="249"/>
    </location>
</feature>
<dbReference type="Gene3D" id="3.30.70.330">
    <property type="match status" value="1"/>
</dbReference>
<keyword evidence="7" id="KW-1185">Reference proteome</keyword>
<accession>A0A915A4E8</accession>
<dbReference type="GO" id="GO:0003729">
    <property type="term" value="F:mRNA binding"/>
    <property type="evidence" value="ECO:0007669"/>
    <property type="project" value="TreeGrafter"/>
</dbReference>
<dbReference type="FunFam" id="3.30.70.330:FF:000821">
    <property type="entry name" value="Sex determination protein fox-1"/>
    <property type="match status" value="1"/>
</dbReference>
<dbReference type="GO" id="GO:0007399">
    <property type="term" value="P:nervous system development"/>
    <property type="evidence" value="ECO:0007669"/>
    <property type="project" value="InterPro"/>
</dbReference>
<dbReference type="InterPro" id="IPR047131">
    <property type="entry name" value="RBFOX1-like"/>
</dbReference>
<dbReference type="GO" id="GO:0005737">
    <property type="term" value="C:cytoplasm"/>
    <property type="evidence" value="ECO:0007669"/>
    <property type="project" value="TreeGrafter"/>
</dbReference>
<evidence type="ECO:0000256" key="4">
    <source>
        <dbReference type="PROSITE-ProRule" id="PRU00176"/>
    </source>
</evidence>
<dbReference type="PANTHER" id="PTHR15597:SF22">
    <property type="entry name" value="RNA-BINDING FOX PROTEIN 1, ISOFORM H"/>
    <property type="match status" value="1"/>
</dbReference>
<evidence type="ECO:0000256" key="1">
    <source>
        <dbReference type="ARBA" id="ARBA00004123"/>
    </source>
</evidence>
<feature type="compositionally biased region" description="Polar residues" evidence="5">
    <location>
        <begin position="152"/>
        <end position="169"/>
    </location>
</feature>
<dbReference type="InterPro" id="IPR034237">
    <property type="entry name" value="FOX1_RRM"/>
</dbReference>
<protein>
    <submittedName>
        <fullName evidence="8">RRM domain-containing protein</fullName>
    </submittedName>
</protein>
<dbReference type="PROSITE" id="PS50102">
    <property type="entry name" value="RRM"/>
    <property type="match status" value="1"/>
</dbReference>
<feature type="region of interest" description="Disordered" evidence="5">
    <location>
        <begin position="136"/>
        <end position="174"/>
    </location>
</feature>
<dbReference type="WBParaSite" id="PgR001X_g049_t02">
    <property type="protein sequence ID" value="PgR001X_g049_t02"/>
    <property type="gene ID" value="PgR001X_g049"/>
</dbReference>
<sequence>MVAGLATSSVSLGPVWPTKHIFQNMQALYQLTASATPQAFQTPGQPPIGLTAIQQLVQSGVSPVLLQQIQAAQQQQLAAVSAAAAIHQQAGMLAAAPTTVTSMGSVEGDKQDENQISREQYDLQLQMQMAAVAAIGPQMPPPSSAAQPQPPTANVLTTPDPSTSANSSDGAPKRLHVSNIPFRFRDPDLRAMFEKYGPVTDVEIIFNERGSKGFGFVTMEKAADAEKARQELHGSSVEGRKIEVNCATARIHTKKPKVAPGVVDANFAVAALQGAALQQAAAANRAMYLRSPLAQALAVRNLQGLGIQGQLAALGAQQQQFPFMAPLAAHMQSQGLLLGGAQLPHAAQHVQQAYDPNALLTEQARLQLAAAQAANPALVAAAAARGAAAAAANVGAGGAGTTSIGEQYLGSALTAALPGYPAVATAYRTLNRFAPY</sequence>
<proteinExistence type="predicted"/>
<dbReference type="GO" id="GO:0005634">
    <property type="term" value="C:nucleus"/>
    <property type="evidence" value="ECO:0007669"/>
    <property type="project" value="UniProtKB-SubCell"/>
</dbReference>
<keyword evidence="2 4" id="KW-0694">RNA-binding</keyword>
<dbReference type="Pfam" id="PF00076">
    <property type="entry name" value="RRM_1"/>
    <property type="match status" value="1"/>
</dbReference>
<dbReference type="InterPro" id="IPR035979">
    <property type="entry name" value="RBD_domain_sf"/>
</dbReference>
<dbReference type="SMART" id="SM00360">
    <property type="entry name" value="RRM"/>
    <property type="match status" value="1"/>
</dbReference>
<comment type="subcellular location">
    <subcellularLocation>
        <location evidence="1">Nucleus</location>
    </subcellularLocation>
</comment>
<organism evidence="7 8">
    <name type="scientific">Parascaris univalens</name>
    <name type="common">Nematode worm</name>
    <dbReference type="NCBI Taxonomy" id="6257"/>
    <lineage>
        <taxon>Eukaryota</taxon>
        <taxon>Metazoa</taxon>
        <taxon>Ecdysozoa</taxon>
        <taxon>Nematoda</taxon>
        <taxon>Chromadorea</taxon>
        <taxon>Rhabditida</taxon>
        <taxon>Spirurina</taxon>
        <taxon>Ascaridomorpha</taxon>
        <taxon>Ascaridoidea</taxon>
        <taxon>Ascarididae</taxon>
        <taxon>Parascaris</taxon>
    </lineage>
</organism>
<name>A0A915A4E8_PARUN</name>
<dbReference type="GO" id="GO:0000381">
    <property type="term" value="P:regulation of alternative mRNA splicing, via spliceosome"/>
    <property type="evidence" value="ECO:0007669"/>
    <property type="project" value="InterPro"/>
</dbReference>
<evidence type="ECO:0000256" key="2">
    <source>
        <dbReference type="ARBA" id="ARBA00022884"/>
    </source>
</evidence>
<dbReference type="CDD" id="cd12407">
    <property type="entry name" value="RRM_FOX1_like"/>
    <property type="match status" value="1"/>
</dbReference>
<reference evidence="8" key="1">
    <citation type="submission" date="2022-11" db="UniProtKB">
        <authorList>
            <consortium name="WormBaseParasite"/>
        </authorList>
    </citation>
    <scope>IDENTIFICATION</scope>
</reference>
<dbReference type="InterPro" id="IPR012677">
    <property type="entry name" value="Nucleotide-bd_a/b_plait_sf"/>
</dbReference>
<dbReference type="AlphaFoldDB" id="A0A915A4E8"/>
<dbReference type="PANTHER" id="PTHR15597">
    <property type="entry name" value="ATAXIN 2-BINDING PROTEIN 1-RELATED"/>
    <property type="match status" value="1"/>
</dbReference>
<dbReference type="SUPFAM" id="SSF54928">
    <property type="entry name" value="RNA-binding domain, RBD"/>
    <property type="match status" value="1"/>
</dbReference>
<feature type="compositionally biased region" description="Pro residues" evidence="5">
    <location>
        <begin position="138"/>
        <end position="151"/>
    </location>
</feature>